<evidence type="ECO:0000313" key="1">
    <source>
        <dbReference type="EMBL" id="MBJ7602901.1"/>
    </source>
</evidence>
<dbReference type="EMBL" id="JAEKNQ010000027">
    <property type="protein sequence ID" value="MBJ7602901.1"/>
    <property type="molecule type" value="Genomic_DNA"/>
</dbReference>
<proteinExistence type="predicted"/>
<name>A0A934NBY3_9BACT</name>
<reference evidence="1 2" key="1">
    <citation type="submission" date="2020-10" db="EMBL/GenBank/DDBJ databases">
        <title>Ca. Dormibacterota MAGs.</title>
        <authorList>
            <person name="Montgomery K."/>
        </authorList>
    </citation>
    <scope>NUCLEOTIDE SEQUENCE [LARGE SCALE GENOMIC DNA]</scope>
    <source>
        <strain evidence="1">SC8811_S16_3</strain>
    </source>
</reference>
<organism evidence="1 2">
    <name type="scientific">Candidatus Dormiibacter inghamiae</name>
    <dbReference type="NCBI Taxonomy" id="3127013"/>
    <lineage>
        <taxon>Bacteria</taxon>
        <taxon>Bacillati</taxon>
        <taxon>Candidatus Dormiibacterota</taxon>
        <taxon>Candidatus Dormibacteria</taxon>
        <taxon>Candidatus Dormibacterales</taxon>
        <taxon>Candidatus Dormibacteraceae</taxon>
        <taxon>Candidatus Dormiibacter</taxon>
    </lineage>
</organism>
<evidence type="ECO:0000313" key="2">
    <source>
        <dbReference type="Proteomes" id="UP000620075"/>
    </source>
</evidence>
<protein>
    <submittedName>
        <fullName evidence="1">Uncharacterized protein</fullName>
    </submittedName>
</protein>
<dbReference type="AlphaFoldDB" id="A0A934NBY3"/>
<dbReference type="Proteomes" id="UP000620075">
    <property type="component" value="Unassembled WGS sequence"/>
</dbReference>
<gene>
    <name evidence="1" type="ORF">JF888_06875</name>
</gene>
<comment type="caution">
    <text evidence="1">The sequence shown here is derived from an EMBL/GenBank/DDBJ whole genome shotgun (WGS) entry which is preliminary data.</text>
</comment>
<dbReference type="RefSeq" id="WP_338178009.1">
    <property type="nucleotide sequence ID" value="NZ_JAEKNQ010000027.1"/>
</dbReference>
<accession>A0A934NBY3</accession>
<sequence length="81" mass="9073">MPDPLQTARQAKETAALLREARALLRRIDKLAAGAEGMEPPTPAMATALREQADRLVHHLARQEHTLQQRTKQAIRRGSRT</sequence>